<dbReference type="GO" id="GO:0009229">
    <property type="term" value="P:thiamine diphosphate biosynthetic process"/>
    <property type="evidence" value="ECO:0007669"/>
    <property type="project" value="UniProtKB-UniPathway"/>
</dbReference>
<evidence type="ECO:0000256" key="1">
    <source>
        <dbReference type="ARBA" id="ARBA00004948"/>
    </source>
</evidence>
<dbReference type="RefSeq" id="WP_106248624.1">
    <property type="nucleotide sequence ID" value="NZ_PVZC01000006.1"/>
</dbReference>
<evidence type="ECO:0000256" key="4">
    <source>
        <dbReference type="ARBA" id="ARBA00049872"/>
    </source>
</evidence>
<evidence type="ECO:0000313" key="7">
    <source>
        <dbReference type="EMBL" id="PRX97007.1"/>
    </source>
</evidence>
<protein>
    <recommendedName>
        <fullName evidence="5">glycine oxidase</fullName>
        <ecNumber evidence="5">1.4.3.19</ecNumber>
    </recommendedName>
</protein>
<dbReference type="NCBIfam" id="TIGR02352">
    <property type="entry name" value="thiamin_ThiO"/>
    <property type="match status" value="1"/>
</dbReference>
<evidence type="ECO:0000313" key="8">
    <source>
        <dbReference type="Proteomes" id="UP000237846"/>
    </source>
</evidence>
<comment type="pathway">
    <text evidence="1">Cofactor biosynthesis; thiamine diphosphate biosynthesis.</text>
</comment>
<dbReference type="UniPathway" id="UPA00060"/>
<evidence type="ECO:0000256" key="5">
    <source>
        <dbReference type="ARBA" id="ARBA00050018"/>
    </source>
</evidence>
<dbReference type="EMBL" id="PVZC01000006">
    <property type="protein sequence ID" value="PRX97007.1"/>
    <property type="molecule type" value="Genomic_DNA"/>
</dbReference>
<dbReference type="GO" id="GO:0005737">
    <property type="term" value="C:cytoplasm"/>
    <property type="evidence" value="ECO:0007669"/>
    <property type="project" value="TreeGrafter"/>
</dbReference>
<dbReference type="PANTHER" id="PTHR13847:SF289">
    <property type="entry name" value="GLYCINE OXIDASE"/>
    <property type="match status" value="1"/>
</dbReference>
<sequence>MTDVVIVGAGVVGLATAWRCAQRGLATVLVDPRPAGGATRVSAGMLTPTTEAAYGEEELVRFALRSRGLYPAFAAELAEASGADPGYRAEGTLQVAFDSDDWAQLRELLAFTERLGVRTERLTSRETRRLEPMLSPAVRGALYAPDDHSVDPRRLAAALLRAAERAGARLLRRRAERLLLTADGAAAAGVLLDDGTELRARQVVLAAGADCGELAGLPRGAVPTIRPVKGQILRLRAPAGFLTRTVRGLVRGTPVYLVPRDGGELVLGATQEELGRDERLTVGGVWQLLRDARELVPGVAELEITETAVGLRPGAADNLPLLGPTALPGLQLAAGHFRHGVLLAPVTAEVMAHAVAEEKLPDHAREFAATRTAGTAARTKG</sequence>
<keyword evidence="2" id="KW-0784">Thiamine biosynthesis</keyword>
<keyword evidence="3" id="KW-0560">Oxidoreductase</keyword>
<dbReference type="SUPFAM" id="SSF54373">
    <property type="entry name" value="FAD-linked reductases, C-terminal domain"/>
    <property type="match status" value="1"/>
</dbReference>
<feature type="domain" description="FAD dependent oxidoreductase" evidence="6">
    <location>
        <begin position="3"/>
        <end position="353"/>
    </location>
</feature>
<comment type="catalytic activity">
    <reaction evidence="4">
        <text>glycine + O2 + H2O = glyoxylate + H2O2 + NH4(+)</text>
        <dbReference type="Rhea" id="RHEA:11532"/>
        <dbReference type="ChEBI" id="CHEBI:15377"/>
        <dbReference type="ChEBI" id="CHEBI:15379"/>
        <dbReference type="ChEBI" id="CHEBI:16240"/>
        <dbReference type="ChEBI" id="CHEBI:28938"/>
        <dbReference type="ChEBI" id="CHEBI:36655"/>
        <dbReference type="ChEBI" id="CHEBI:57305"/>
        <dbReference type="EC" id="1.4.3.19"/>
    </reaction>
</comment>
<gene>
    <name evidence="7" type="ORF">CLV72_10643</name>
</gene>
<dbReference type="Pfam" id="PF01266">
    <property type="entry name" value="DAO"/>
    <property type="match status" value="1"/>
</dbReference>
<proteinExistence type="predicted"/>
<dbReference type="PANTHER" id="PTHR13847">
    <property type="entry name" value="SARCOSINE DEHYDROGENASE-RELATED"/>
    <property type="match status" value="1"/>
</dbReference>
<evidence type="ECO:0000256" key="2">
    <source>
        <dbReference type="ARBA" id="ARBA00022977"/>
    </source>
</evidence>
<evidence type="ECO:0000256" key="3">
    <source>
        <dbReference type="ARBA" id="ARBA00023002"/>
    </source>
</evidence>
<comment type="caution">
    <text evidence="7">The sequence shown here is derived from an EMBL/GenBank/DDBJ whole genome shotgun (WGS) entry which is preliminary data.</text>
</comment>
<dbReference type="SUPFAM" id="SSF51905">
    <property type="entry name" value="FAD/NAD(P)-binding domain"/>
    <property type="match status" value="1"/>
</dbReference>
<dbReference type="GO" id="GO:0043799">
    <property type="term" value="F:glycine oxidase activity"/>
    <property type="evidence" value="ECO:0007669"/>
    <property type="project" value="UniProtKB-EC"/>
</dbReference>
<dbReference type="OrthoDB" id="3214401at2"/>
<keyword evidence="8" id="KW-1185">Reference proteome</keyword>
<dbReference type="Gene3D" id="3.50.50.60">
    <property type="entry name" value="FAD/NAD(P)-binding domain"/>
    <property type="match status" value="1"/>
</dbReference>
<evidence type="ECO:0000259" key="6">
    <source>
        <dbReference type="Pfam" id="PF01266"/>
    </source>
</evidence>
<organism evidence="7 8">
    <name type="scientific">Allonocardiopsis opalescens</name>
    <dbReference type="NCBI Taxonomy" id="1144618"/>
    <lineage>
        <taxon>Bacteria</taxon>
        <taxon>Bacillati</taxon>
        <taxon>Actinomycetota</taxon>
        <taxon>Actinomycetes</taxon>
        <taxon>Streptosporangiales</taxon>
        <taxon>Allonocardiopsis</taxon>
    </lineage>
</organism>
<dbReference type="InterPro" id="IPR012727">
    <property type="entry name" value="Gly_oxidase_ThiO"/>
</dbReference>
<dbReference type="InterPro" id="IPR006076">
    <property type="entry name" value="FAD-dep_OxRdtase"/>
</dbReference>
<dbReference type="GO" id="GO:0009228">
    <property type="term" value="P:thiamine biosynthetic process"/>
    <property type="evidence" value="ECO:0007669"/>
    <property type="project" value="UniProtKB-KW"/>
</dbReference>
<accession>A0A2T0PZQ0</accession>
<dbReference type="Gene3D" id="3.30.9.10">
    <property type="entry name" value="D-Amino Acid Oxidase, subunit A, domain 2"/>
    <property type="match status" value="1"/>
</dbReference>
<dbReference type="Proteomes" id="UP000237846">
    <property type="component" value="Unassembled WGS sequence"/>
</dbReference>
<reference evidence="7 8" key="1">
    <citation type="submission" date="2018-03" db="EMBL/GenBank/DDBJ databases">
        <title>Genomic Encyclopedia of Archaeal and Bacterial Type Strains, Phase II (KMG-II): from individual species to whole genera.</title>
        <authorList>
            <person name="Goeker M."/>
        </authorList>
    </citation>
    <scope>NUCLEOTIDE SEQUENCE [LARGE SCALE GENOMIC DNA]</scope>
    <source>
        <strain evidence="7 8">DSM 45601</strain>
    </source>
</reference>
<dbReference type="AlphaFoldDB" id="A0A2T0PZQ0"/>
<name>A0A2T0PZQ0_9ACTN</name>
<dbReference type="GO" id="GO:0050660">
    <property type="term" value="F:flavin adenine dinucleotide binding"/>
    <property type="evidence" value="ECO:0007669"/>
    <property type="project" value="InterPro"/>
</dbReference>
<dbReference type="InterPro" id="IPR036188">
    <property type="entry name" value="FAD/NAD-bd_sf"/>
</dbReference>
<dbReference type="EC" id="1.4.3.19" evidence="5"/>